<evidence type="ECO:0000313" key="3">
    <source>
        <dbReference type="Proteomes" id="UP000192980"/>
    </source>
</evidence>
<evidence type="ECO:0000259" key="1">
    <source>
        <dbReference type="Pfam" id="PF07521"/>
    </source>
</evidence>
<dbReference type="EMBL" id="FXAU01000006">
    <property type="protein sequence ID" value="SMG45067.1"/>
    <property type="molecule type" value="Genomic_DNA"/>
</dbReference>
<dbReference type="PANTHER" id="PTHR11203">
    <property type="entry name" value="CLEAVAGE AND POLYADENYLATION SPECIFICITY FACTOR FAMILY MEMBER"/>
    <property type="match status" value="1"/>
</dbReference>
<accession>A0A1X7KUC0</accession>
<dbReference type="Pfam" id="PF07521">
    <property type="entry name" value="RMMBL"/>
    <property type="match status" value="1"/>
</dbReference>
<keyword evidence="3" id="KW-1185">Reference proteome</keyword>
<dbReference type="AlphaFoldDB" id="A0A1X7KUC0"/>
<dbReference type="RefSeq" id="WP_234991279.1">
    <property type="nucleotide sequence ID" value="NZ_CP038029.1"/>
</dbReference>
<dbReference type="PANTHER" id="PTHR11203:SF49">
    <property type="entry name" value="BLL1145 PROTEIN"/>
    <property type="match status" value="1"/>
</dbReference>
<dbReference type="GO" id="GO:0004521">
    <property type="term" value="F:RNA endonuclease activity"/>
    <property type="evidence" value="ECO:0007669"/>
    <property type="project" value="TreeGrafter"/>
</dbReference>
<reference evidence="2 3" key="1">
    <citation type="submission" date="2017-04" db="EMBL/GenBank/DDBJ databases">
        <authorList>
            <person name="Afonso C.L."/>
            <person name="Miller P.J."/>
            <person name="Scott M.A."/>
            <person name="Spackman E."/>
            <person name="Goraichik I."/>
            <person name="Dimitrov K.M."/>
            <person name="Suarez D.L."/>
            <person name="Swayne D.E."/>
        </authorList>
    </citation>
    <scope>NUCLEOTIDE SEQUENCE [LARGE SCALE GENOMIC DNA]</scope>
    <source>
        <strain evidence="2 3">DSM 22418</strain>
    </source>
</reference>
<gene>
    <name evidence="2" type="ORF">SAMN05660862_3243</name>
</gene>
<proteinExistence type="predicted"/>
<dbReference type="Proteomes" id="UP000192980">
    <property type="component" value="Unassembled WGS sequence"/>
</dbReference>
<dbReference type="Gene3D" id="3.60.15.10">
    <property type="entry name" value="Ribonuclease Z/Hydroxyacylglutathione hydrolase-like"/>
    <property type="match status" value="1"/>
</dbReference>
<dbReference type="STRING" id="561061.SAMN05660862_3243"/>
<protein>
    <submittedName>
        <fullName evidence="2">Putative mRNA 3-end processing factor</fullName>
    </submittedName>
</protein>
<dbReference type="InterPro" id="IPR011108">
    <property type="entry name" value="RMMBL"/>
</dbReference>
<dbReference type="InterPro" id="IPR050698">
    <property type="entry name" value="MBL"/>
</dbReference>
<dbReference type="InterPro" id="IPR036866">
    <property type="entry name" value="RibonucZ/Hydroxyglut_hydro"/>
</dbReference>
<feature type="domain" description="Zn-dependent metallo-hydrolase RNA specificity" evidence="1">
    <location>
        <begin position="277"/>
        <end position="311"/>
    </location>
</feature>
<organism evidence="2 3">
    <name type="scientific">Sphingobacterium psychroaquaticum</name>
    <dbReference type="NCBI Taxonomy" id="561061"/>
    <lineage>
        <taxon>Bacteria</taxon>
        <taxon>Pseudomonadati</taxon>
        <taxon>Bacteroidota</taxon>
        <taxon>Sphingobacteriia</taxon>
        <taxon>Sphingobacteriales</taxon>
        <taxon>Sphingobacteriaceae</taxon>
        <taxon>Sphingobacterium</taxon>
    </lineage>
</organism>
<evidence type="ECO:0000313" key="2">
    <source>
        <dbReference type="EMBL" id="SMG45067.1"/>
    </source>
</evidence>
<sequence>MTKRQMTDNNILADFLVKTSIGYYCRYGNFYVDAMAPVAVNVISHAHGDHATAGHKAMWATEATFAFMRNKFSKLPEDTLHTVSFGTAFSLGDVTVTLYAAGHILGSAQILMTYQGVRYLYTGDYKLQVDPTCEPIEMVAADVLITESTFANPAVKHPDPVTEILKLKDRHSNIMLGCYTLGKSQRITALINQHLPELEVLVHHKMHPVHKLYDQLGPQKLRYTLYNRKAMKEGPTNKVYLVPPLTFNSYFKAKNVLKAFASGWARLQQQNDIELYISDHVDWLDILSYVNHVKPREIWTVHGDGKQLQAHFEGTLLVRDILKVVE</sequence>
<dbReference type="SUPFAM" id="SSF56281">
    <property type="entry name" value="Metallo-hydrolase/oxidoreductase"/>
    <property type="match status" value="1"/>
</dbReference>
<name>A0A1X7KUC0_9SPHI</name>